<dbReference type="FunFam" id="3.40.50.880:FF:000010">
    <property type="entry name" value="uncharacterized protein LOC100176842 isoform X2"/>
    <property type="match status" value="1"/>
</dbReference>
<comment type="catalytic activity">
    <reaction evidence="6 10">
        <text>aldehydo-D-ribose 5-phosphate + D-glyceraldehyde 3-phosphate + L-glutamine = pyridoxal 5'-phosphate + L-glutamate + phosphate + 3 H2O + H(+)</text>
        <dbReference type="Rhea" id="RHEA:31507"/>
        <dbReference type="ChEBI" id="CHEBI:15377"/>
        <dbReference type="ChEBI" id="CHEBI:15378"/>
        <dbReference type="ChEBI" id="CHEBI:29985"/>
        <dbReference type="ChEBI" id="CHEBI:43474"/>
        <dbReference type="ChEBI" id="CHEBI:58273"/>
        <dbReference type="ChEBI" id="CHEBI:58359"/>
        <dbReference type="ChEBI" id="CHEBI:59776"/>
        <dbReference type="ChEBI" id="CHEBI:597326"/>
        <dbReference type="EC" id="4.3.3.6"/>
    </reaction>
</comment>
<keyword evidence="14" id="KW-1185">Reference proteome</keyword>
<dbReference type="Pfam" id="PF01174">
    <property type="entry name" value="SNO"/>
    <property type="match status" value="1"/>
</dbReference>
<accession>S4XCL7</accession>
<dbReference type="HOGENOM" id="CLU_069674_2_0_11"/>
<evidence type="ECO:0000313" key="13">
    <source>
        <dbReference type="EMBL" id="AGP30877.1"/>
    </source>
</evidence>
<dbReference type="PANTHER" id="PTHR31559">
    <property type="entry name" value="PYRIDOXAL 5'-PHOSPHATE SYNTHASE SUBUNIT SNO"/>
    <property type="match status" value="1"/>
</dbReference>
<dbReference type="AlphaFoldDB" id="S4XCL7"/>
<keyword evidence="5 10" id="KW-0456">Lyase</keyword>
<dbReference type="KEGG" id="cter:A606_06150"/>
<feature type="active site" description="Nucleophile" evidence="10 11">
    <location>
        <position position="81"/>
    </location>
</feature>
<organism evidence="13 14">
    <name type="scientific">Corynebacterium terpenotabidum Y-11</name>
    <dbReference type="NCBI Taxonomy" id="1200352"/>
    <lineage>
        <taxon>Bacteria</taxon>
        <taxon>Bacillati</taxon>
        <taxon>Actinomycetota</taxon>
        <taxon>Actinomycetes</taxon>
        <taxon>Mycobacteriales</taxon>
        <taxon>Corynebacteriaceae</taxon>
        <taxon>Corynebacterium</taxon>
    </lineage>
</organism>
<feature type="active site" description="Charge relay system" evidence="10 11">
    <location>
        <position position="190"/>
    </location>
</feature>
<keyword evidence="3 10" id="KW-0663">Pyridoxal phosphate</keyword>
<dbReference type="HAMAP" id="MF_01615">
    <property type="entry name" value="PdxT"/>
    <property type="match status" value="1"/>
</dbReference>
<evidence type="ECO:0000256" key="9">
    <source>
        <dbReference type="ARBA" id="ARBA00064749"/>
    </source>
</evidence>
<name>S4XCL7_9CORY</name>
<gene>
    <name evidence="10" type="primary">pdxT</name>
    <name evidence="13" type="ORF">A606_06150</name>
</gene>
<dbReference type="PROSITE" id="PS51273">
    <property type="entry name" value="GATASE_TYPE_1"/>
    <property type="match status" value="1"/>
</dbReference>
<dbReference type="eggNOG" id="COG0311">
    <property type="taxonomic scope" value="Bacteria"/>
</dbReference>
<comment type="subunit">
    <text evidence="9 10">In the presence of PdxS, forms a dodecamer of heterodimers. Only shows activity in the heterodimer.</text>
</comment>
<sequence>MTAPLIGVLALQGGVVEHQHTLERLGVTTRQVRRRSQLEGLDGLVLPGGESTTMSKLLDLGGMLGPLRGLLAEGMPAFGTCAGLILLGSEILDTRADAHCLCALDVSVRRNAFGRQVDSFETDLTVAGVTGADDDPESGPVHAVFIRAPRVERVGSGVEVLARVTDPTAGASDGAVVAVRQGRVLGISFHPELTGDDRMHRLFLASL</sequence>
<dbReference type="EC" id="3.5.1.2" evidence="10"/>
<evidence type="ECO:0000313" key="14">
    <source>
        <dbReference type="Proteomes" id="UP000014809"/>
    </source>
</evidence>
<dbReference type="EC" id="4.3.3.6" evidence="10"/>
<feature type="binding site" evidence="10 12">
    <location>
        <position position="110"/>
    </location>
    <ligand>
        <name>L-glutamine</name>
        <dbReference type="ChEBI" id="CHEBI:58359"/>
    </ligand>
</feature>
<dbReference type="SUPFAM" id="SSF52317">
    <property type="entry name" value="Class I glutamine amidotransferase-like"/>
    <property type="match status" value="1"/>
</dbReference>
<dbReference type="PIRSF" id="PIRSF005639">
    <property type="entry name" value="Glut_amidoT_SNO"/>
    <property type="match status" value="1"/>
</dbReference>
<dbReference type="PROSITE" id="PS01236">
    <property type="entry name" value="PDXT_SNO_1"/>
    <property type="match status" value="1"/>
</dbReference>
<keyword evidence="4 10" id="KW-0315">Glutamine amidotransferase</keyword>
<reference evidence="13 14" key="1">
    <citation type="submission" date="2012-06" db="EMBL/GenBank/DDBJ databases">
        <title>Complete genome sequence of Corynebacterium terpenotabidum Y-11 (=DSM 44721).</title>
        <authorList>
            <person name="Ruckert C."/>
            <person name="Albersmeier A."/>
            <person name="Al-Dilaimi A."/>
            <person name="Szczepanowski R."/>
            <person name="Kalinowski J."/>
        </authorList>
    </citation>
    <scope>NUCLEOTIDE SEQUENCE [LARGE SCALE GENOMIC DNA]</scope>
    <source>
        <strain evidence="13 14">Y-11</strain>
    </source>
</reference>
<dbReference type="InterPro" id="IPR029062">
    <property type="entry name" value="Class_I_gatase-like"/>
</dbReference>
<proteinExistence type="inferred from homology"/>
<evidence type="ECO:0000256" key="8">
    <source>
        <dbReference type="ARBA" id="ARBA00054599"/>
    </source>
</evidence>
<dbReference type="GO" id="GO:1903600">
    <property type="term" value="C:glutaminase complex"/>
    <property type="evidence" value="ECO:0007669"/>
    <property type="project" value="TreeGrafter"/>
</dbReference>
<evidence type="ECO:0000256" key="2">
    <source>
        <dbReference type="ARBA" id="ARBA00022801"/>
    </source>
</evidence>
<dbReference type="GO" id="GO:0008614">
    <property type="term" value="P:pyridoxine metabolic process"/>
    <property type="evidence" value="ECO:0007669"/>
    <property type="project" value="TreeGrafter"/>
</dbReference>
<dbReference type="STRING" id="1200352.A606_06150"/>
<evidence type="ECO:0000256" key="4">
    <source>
        <dbReference type="ARBA" id="ARBA00022962"/>
    </source>
</evidence>
<comment type="function">
    <text evidence="8 10">Catalyzes the hydrolysis of glutamine to glutamate and ammonia as part of the biosynthesis of pyridoxal 5'-phosphate. The resulting ammonia molecule is channeled to the active site of PdxS.</text>
</comment>
<dbReference type="GO" id="GO:0016740">
    <property type="term" value="F:transferase activity"/>
    <property type="evidence" value="ECO:0007669"/>
    <property type="project" value="UniProtKB-KW"/>
</dbReference>
<evidence type="ECO:0000256" key="11">
    <source>
        <dbReference type="PIRSR" id="PIRSR005639-1"/>
    </source>
</evidence>
<feature type="active site" description="Charge relay system" evidence="10 11">
    <location>
        <position position="192"/>
    </location>
</feature>
<dbReference type="GO" id="GO:0036381">
    <property type="term" value="F:pyridoxal 5'-phosphate synthase (glutamine hydrolysing) activity"/>
    <property type="evidence" value="ECO:0007669"/>
    <property type="project" value="UniProtKB-UniRule"/>
</dbReference>
<dbReference type="Gene3D" id="3.40.50.880">
    <property type="match status" value="1"/>
</dbReference>
<dbReference type="GO" id="GO:0042823">
    <property type="term" value="P:pyridoxal phosphate biosynthetic process"/>
    <property type="evidence" value="ECO:0007669"/>
    <property type="project" value="UniProtKB-UniRule"/>
</dbReference>
<evidence type="ECO:0000256" key="10">
    <source>
        <dbReference type="HAMAP-Rule" id="MF_01615"/>
    </source>
</evidence>
<feature type="binding site" evidence="10 12">
    <location>
        <begin position="146"/>
        <end position="147"/>
    </location>
    <ligand>
        <name>L-glutamine</name>
        <dbReference type="ChEBI" id="CHEBI:58359"/>
    </ligand>
</feature>
<dbReference type="CDD" id="cd01749">
    <property type="entry name" value="GATase1_PB"/>
    <property type="match status" value="1"/>
</dbReference>
<keyword evidence="13" id="KW-0808">Transferase</keyword>
<dbReference type="RefSeq" id="WP_020441238.1">
    <property type="nucleotide sequence ID" value="NC_021663.1"/>
</dbReference>
<dbReference type="InterPro" id="IPR021196">
    <property type="entry name" value="PdxT/SNO_CS"/>
</dbReference>
<feature type="binding site" evidence="10 12">
    <location>
        <begin position="49"/>
        <end position="51"/>
    </location>
    <ligand>
        <name>L-glutamine</name>
        <dbReference type="ChEBI" id="CHEBI:58359"/>
    </ligand>
</feature>
<dbReference type="PROSITE" id="PS51130">
    <property type="entry name" value="PDXT_SNO_2"/>
    <property type="match status" value="1"/>
</dbReference>
<dbReference type="PATRIC" id="fig|1200352.3.peg.1249"/>
<keyword evidence="2 10" id="KW-0378">Hydrolase</keyword>
<dbReference type="PANTHER" id="PTHR31559:SF0">
    <property type="entry name" value="PYRIDOXAL 5'-PHOSPHATE SYNTHASE SUBUNIT SNO1-RELATED"/>
    <property type="match status" value="1"/>
</dbReference>
<evidence type="ECO:0000256" key="1">
    <source>
        <dbReference type="ARBA" id="ARBA00008345"/>
    </source>
</evidence>
<dbReference type="UniPathway" id="UPA00245"/>
<dbReference type="EMBL" id="CP003696">
    <property type="protein sequence ID" value="AGP30877.1"/>
    <property type="molecule type" value="Genomic_DNA"/>
</dbReference>
<dbReference type="GO" id="GO:0006543">
    <property type="term" value="P:L-glutamine catabolic process"/>
    <property type="evidence" value="ECO:0007669"/>
    <property type="project" value="UniProtKB-UniRule"/>
</dbReference>
<protein>
    <recommendedName>
        <fullName evidence="10">Pyridoxal 5'-phosphate synthase subunit PdxT</fullName>
        <ecNumber evidence="10">4.3.3.6</ecNumber>
    </recommendedName>
    <alternativeName>
        <fullName evidence="10">Pdx2</fullName>
    </alternativeName>
    <alternativeName>
        <fullName evidence="10">Pyridoxal 5'-phosphate synthase glutaminase subunit</fullName>
        <ecNumber evidence="10">3.5.1.2</ecNumber>
    </alternativeName>
</protein>
<comment type="catalytic activity">
    <reaction evidence="7 10">
        <text>L-glutamine + H2O = L-glutamate + NH4(+)</text>
        <dbReference type="Rhea" id="RHEA:15889"/>
        <dbReference type="ChEBI" id="CHEBI:15377"/>
        <dbReference type="ChEBI" id="CHEBI:28938"/>
        <dbReference type="ChEBI" id="CHEBI:29985"/>
        <dbReference type="ChEBI" id="CHEBI:58359"/>
        <dbReference type="EC" id="3.5.1.2"/>
    </reaction>
</comment>
<dbReference type="GO" id="GO:0005829">
    <property type="term" value="C:cytosol"/>
    <property type="evidence" value="ECO:0007669"/>
    <property type="project" value="TreeGrafter"/>
</dbReference>
<dbReference type="GO" id="GO:0004359">
    <property type="term" value="F:glutaminase activity"/>
    <property type="evidence" value="ECO:0007669"/>
    <property type="project" value="UniProtKB-UniRule"/>
</dbReference>
<comment type="pathway">
    <text evidence="10">Cofactor biosynthesis; pyridoxal 5'-phosphate biosynthesis.</text>
</comment>
<dbReference type="OrthoDB" id="9810320at2"/>
<comment type="similarity">
    <text evidence="1 10">Belongs to the glutaminase PdxT/SNO family.</text>
</comment>
<evidence type="ECO:0000256" key="12">
    <source>
        <dbReference type="PIRSR" id="PIRSR005639-2"/>
    </source>
</evidence>
<dbReference type="Proteomes" id="UP000014809">
    <property type="component" value="Chromosome"/>
</dbReference>
<evidence type="ECO:0000256" key="6">
    <source>
        <dbReference type="ARBA" id="ARBA00047992"/>
    </source>
</evidence>
<evidence type="ECO:0000256" key="7">
    <source>
        <dbReference type="ARBA" id="ARBA00049534"/>
    </source>
</evidence>
<dbReference type="InterPro" id="IPR002161">
    <property type="entry name" value="PdxT/SNO"/>
</dbReference>
<evidence type="ECO:0000256" key="5">
    <source>
        <dbReference type="ARBA" id="ARBA00023239"/>
    </source>
</evidence>
<dbReference type="NCBIfam" id="TIGR03800">
    <property type="entry name" value="PLP_synth_Pdx2"/>
    <property type="match status" value="1"/>
</dbReference>
<evidence type="ECO:0000256" key="3">
    <source>
        <dbReference type="ARBA" id="ARBA00022898"/>
    </source>
</evidence>